<feature type="binding site" evidence="13">
    <location>
        <position position="153"/>
    </location>
    <ligand>
        <name>(R)-pantoate</name>
        <dbReference type="ChEBI" id="CHEBI:15980"/>
    </ligand>
</feature>
<dbReference type="SUPFAM" id="SSF52374">
    <property type="entry name" value="Nucleotidylyl transferase"/>
    <property type="match status" value="1"/>
</dbReference>
<dbReference type="RefSeq" id="WP_043870834.1">
    <property type="nucleotide sequence ID" value="NZ_CP004393.1"/>
</dbReference>
<protein>
    <recommendedName>
        <fullName evidence="5 13">Pantothenate synthetase</fullName>
        <shortName evidence="13">PS</shortName>
        <ecNumber evidence="4 13">6.3.2.1</ecNumber>
    </recommendedName>
    <alternativeName>
        <fullName evidence="13">Pantoate--beta-alanine ligase</fullName>
    </alternativeName>
    <alternativeName>
        <fullName evidence="13">Pantoate-activating enzyme</fullName>
    </alternativeName>
</protein>
<comment type="subcellular location">
    <subcellularLocation>
        <location evidence="1 13">Cytoplasm</location>
    </subcellularLocation>
</comment>
<evidence type="ECO:0000256" key="3">
    <source>
        <dbReference type="ARBA" id="ARBA00009256"/>
    </source>
</evidence>
<feature type="active site" description="Proton donor" evidence="13">
    <location>
        <position position="37"/>
    </location>
</feature>
<comment type="catalytic activity">
    <reaction evidence="11 13">
        <text>(R)-pantoate + beta-alanine + ATP = (R)-pantothenate + AMP + diphosphate + H(+)</text>
        <dbReference type="Rhea" id="RHEA:10912"/>
        <dbReference type="ChEBI" id="CHEBI:15378"/>
        <dbReference type="ChEBI" id="CHEBI:15980"/>
        <dbReference type="ChEBI" id="CHEBI:29032"/>
        <dbReference type="ChEBI" id="CHEBI:30616"/>
        <dbReference type="ChEBI" id="CHEBI:33019"/>
        <dbReference type="ChEBI" id="CHEBI:57966"/>
        <dbReference type="ChEBI" id="CHEBI:456215"/>
        <dbReference type="EC" id="6.3.2.1"/>
    </reaction>
</comment>
<dbReference type="FunFam" id="3.40.50.620:FF:000114">
    <property type="entry name" value="Pantothenate synthetase"/>
    <property type="match status" value="1"/>
</dbReference>
<evidence type="ECO:0000256" key="7">
    <source>
        <dbReference type="ARBA" id="ARBA00022598"/>
    </source>
</evidence>
<comment type="similarity">
    <text evidence="3 13">Belongs to the pantothenate synthetase family.</text>
</comment>
<dbReference type="Proteomes" id="UP000031521">
    <property type="component" value="Chromosome"/>
</dbReference>
<evidence type="ECO:0000256" key="9">
    <source>
        <dbReference type="ARBA" id="ARBA00022741"/>
    </source>
</evidence>
<evidence type="ECO:0000256" key="12">
    <source>
        <dbReference type="ARBA" id="ARBA00055042"/>
    </source>
</evidence>
<evidence type="ECO:0000256" key="6">
    <source>
        <dbReference type="ARBA" id="ARBA00022490"/>
    </source>
</evidence>
<dbReference type="HAMAP" id="MF_00158">
    <property type="entry name" value="PanC"/>
    <property type="match status" value="1"/>
</dbReference>
<feature type="binding site" evidence="13">
    <location>
        <begin position="184"/>
        <end position="187"/>
    </location>
    <ligand>
        <name>ATP</name>
        <dbReference type="ChEBI" id="CHEBI:30616"/>
    </ligand>
</feature>
<dbReference type="HOGENOM" id="CLU_047148_0_0_5"/>
<evidence type="ECO:0000256" key="8">
    <source>
        <dbReference type="ARBA" id="ARBA00022655"/>
    </source>
</evidence>
<dbReference type="PANTHER" id="PTHR21299:SF1">
    <property type="entry name" value="PANTOATE--BETA-ALANINE LIGASE"/>
    <property type="match status" value="1"/>
</dbReference>
<comment type="function">
    <text evidence="12 13">Catalyzes the condensation of pantoate with beta-alanine in an ATP-dependent reaction via a pantoyl-adenylate intermediate.</text>
</comment>
<dbReference type="Gene3D" id="3.40.50.620">
    <property type="entry name" value="HUPs"/>
    <property type="match status" value="1"/>
</dbReference>
<feature type="binding site" evidence="13">
    <location>
        <position position="176"/>
    </location>
    <ligand>
        <name>ATP</name>
        <dbReference type="ChEBI" id="CHEBI:30616"/>
    </ligand>
</feature>
<evidence type="ECO:0000256" key="4">
    <source>
        <dbReference type="ARBA" id="ARBA00012219"/>
    </source>
</evidence>
<dbReference type="InterPro" id="IPR004821">
    <property type="entry name" value="Cyt_trans-like"/>
</dbReference>
<keyword evidence="6 13" id="KW-0963">Cytoplasm</keyword>
<evidence type="ECO:0000256" key="5">
    <source>
        <dbReference type="ARBA" id="ARBA00014155"/>
    </source>
</evidence>
<dbReference type="GO" id="GO:0005524">
    <property type="term" value="F:ATP binding"/>
    <property type="evidence" value="ECO:0007669"/>
    <property type="project" value="UniProtKB-KW"/>
</dbReference>
<feature type="binding site" evidence="13">
    <location>
        <begin position="30"/>
        <end position="37"/>
    </location>
    <ligand>
        <name>ATP</name>
        <dbReference type="ChEBI" id="CHEBI:30616"/>
    </ligand>
</feature>
<name>A0A0B5DYK4_9RHOB</name>
<comment type="pathway">
    <text evidence="2 13">Cofactor biosynthesis; (R)-pantothenate biosynthesis; (R)-pantothenate from (R)-pantoate and beta-alanine: step 1/1.</text>
</comment>
<keyword evidence="10 13" id="KW-0067">ATP-binding</keyword>
<feature type="binding site" evidence="13">
    <location>
        <position position="61"/>
    </location>
    <ligand>
        <name>beta-alanine</name>
        <dbReference type="ChEBI" id="CHEBI:57966"/>
    </ligand>
</feature>
<feature type="binding site" evidence="13">
    <location>
        <position position="61"/>
    </location>
    <ligand>
        <name>(R)-pantoate</name>
        <dbReference type="ChEBI" id="CHEBI:15980"/>
    </ligand>
</feature>
<dbReference type="CDD" id="cd00560">
    <property type="entry name" value="PanC"/>
    <property type="match status" value="1"/>
</dbReference>
<evidence type="ECO:0000256" key="1">
    <source>
        <dbReference type="ARBA" id="ARBA00004496"/>
    </source>
</evidence>
<accession>A0A0B5DYK4</accession>
<dbReference type="Pfam" id="PF02569">
    <property type="entry name" value="Pantoate_ligase"/>
    <property type="match status" value="1"/>
</dbReference>
<dbReference type="GO" id="GO:0005829">
    <property type="term" value="C:cytosol"/>
    <property type="evidence" value="ECO:0007669"/>
    <property type="project" value="TreeGrafter"/>
</dbReference>
<dbReference type="STRING" id="1208324.P73_3813"/>
<keyword evidence="9 13" id="KW-0547">Nucleotide-binding</keyword>
<keyword evidence="7 13" id="KW-0436">Ligase</keyword>
<dbReference type="NCBIfam" id="TIGR00018">
    <property type="entry name" value="panC"/>
    <property type="match status" value="1"/>
</dbReference>
<dbReference type="InterPro" id="IPR014729">
    <property type="entry name" value="Rossmann-like_a/b/a_fold"/>
</dbReference>
<comment type="subunit">
    <text evidence="13">Homodimer.</text>
</comment>
<dbReference type="GO" id="GO:0004592">
    <property type="term" value="F:pantoate-beta-alanine ligase activity"/>
    <property type="evidence" value="ECO:0007669"/>
    <property type="project" value="UniProtKB-UniRule"/>
</dbReference>
<dbReference type="Gene3D" id="3.30.1300.10">
    <property type="entry name" value="Pantoate-beta-alanine ligase, C-terminal domain"/>
    <property type="match status" value="1"/>
</dbReference>
<reference evidence="14 15" key="1">
    <citation type="journal article" date="2014" name="Int. J. Syst. Evol. Microbiol.">
        <title>Celeribacter indicus sp. nov., a polycyclic aromatic hydrocarbon-degrading bacterium from deep-sea sediment and reclassification of Huaishuia halophila as Celeribacter halophilus comb. nov.</title>
        <authorList>
            <person name="Lai Q."/>
            <person name="Cao J."/>
            <person name="Yuan J."/>
            <person name="Li F."/>
            <person name="Shao Z."/>
        </authorList>
    </citation>
    <scope>NUCLEOTIDE SEQUENCE [LARGE SCALE GENOMIC DNA]</scope>
    <source>
        <strain evidence="14">P73</strain>
    </source>
</reference>
<gene>
    <name evidence="13 14" type="primary">panC</name>
    <name evidence="14" type="ORF">P73_3813</name>
</gene>
<dbReference type="UniPathway" id="UPA00028">
    <property type="reaction ID" value="UER00005"/>
</dbReference>
<dbReference type="EMBL" id="CP004393">
    <property type="protein sequence ID" value="AJE48528.1"/>
    <property type="molecule type" value="Genomic_DNA"/>
</dbReference>
<dbReference type="KEGG" id="cid:P73_3813"/>
<dbReference type="GO" id="GO:0015940">
    <property type="term" value="P:pantothenate biosynthetic process"/>
    <property type="evidence" value="ECO:0007669"/>
    <property type="project" value="UniProtKB-UniRule"/>
</dbReference>
<dbReference type="AlphaFoldDB" id="A0A0B5DYK4"/>
<evidence type="ECO:0000256" key="2">
    <source>
        <dbReference type="ARBA" id="ARBA00004990"/>
    </source>
</evidence>
<feature type="binding site" evidence="13">
    <location>
        <begin position="147"/>
        <end position="150"/>
    </location>
    <ligand>
        <name>ATP</name>
        <dbReference type="ChEBI" id="CHEBI:30616"/>
    </ligand>
</feature>
<organism evidence="14 15">
    <name type="scientific">Celeribacter indicus</name>
    <dbReference type="NCBI Taxonomy" id="1208324"/>
    <lineage>
        <taxon>Bacteria</taxon>
        <taxon>Pseudomonadati</taxon>
        <taxon>Pseudomonadota</taxon>
        <taxon>Alphaproteobacteria</taxon>
        <taxon>Rhodobacterales</taxon>
        <taxon>Roseobacteraceae</taxon>
        <taxon>Celeribacter</taxon>
    </lineage>
</organism>
<dbReference type="OrthoDB" id="9773087at2"/>
<keyword evidence="15" id="KW-1185">Reference proteome</keyword>
<dbReference type="InterPro" id="IPR042176">
    <property type="entry name" value="Pantoate_ligase_C"/>
</dbReference>
<dbReference type="EC" id="6.3.2.1" evidence="4 13"/>
<evidence type="ECO:0000313" key="15">
    <source>
        <dbReference type="Proteomes" id="UP000031521"/>
    </source>
</evidence>
<comment type="miscellaneous">
    <text evidence="13">The reaction proceeds by a bi uni uni bi ping pong mechanism.</text>
</comment>
<evidence type="ECO:0000313" key="14">
    <source>
        <dbReference type="EMBL" id="AJE48528.1"/>
    </source>
</evidence>
<evidence type="ECO:0000256" key="10">
    <source>
        <dbReference type="ARBA" id="ARBA00022840"/>
    </source>
</evidence>
<evidence type="ECO:0000256" key="13">
    <source>
        <dbReference type="HAMAP-Rule" id="MF_00158"/>
    </source>
</evidence>
<dbReference type="NCBIfam" id="TIGR00125">
    <property type="entry name" value="cyt_tran_rel"/>
    <property type="match status" value="1"/>
</dbReference>
<dbReference type="PANTHER" id="PTHR21299">
    <property type="entry name" value="CYTIDYLATE KINASE/PANTOATE-BETA-ALANINE LIGASE"/>
    <property type="match status" value="1"/>
</dbReference>
<dbReference type="InterPro" id="IPR003721">
    <property type="entry name" value="Pantoate_ligase"/>
</dbReference>
<sequence length="282" mass="30818">MKICRTKEEIRAEVGGWHAGGEDVGLVPTMGFLHEGHMTLVQAARASSDRVVVSIFVNPTQFGEAADLDAYPRDEARDFAMLEAAGVDAVFAPDVAEMYHEDKQTTVETEHLATMLMGALRPGHYKGVCTVVTKLFNITGADRAFFGEKDYQQLLVIRTMVRDLDMPVEIQGVPTVREPDGLAMSSRNVRLSPQDRTAALVLNKALAFADYEVSDGRSAPDLEAEIRAFIAREPRATIESVDVRDAATLEPVPGEITRPVVILLAARFGDVLLIDQRVANPA</sequence>
<proteinExistence type="inferred from homology"/>
<evidence type="ECO:0000256" key="11">
    <source>
        <dbReference type="ARBA" id="ARBA00048258"/>
    </source>
</evidence>
<keyword evidence="8 13" id="KW-0566">Pantothenate biosynthesis</keyword>